<feature type="domain" description="DUF4034" evidence="2">
    <location>
        <begin position="43"/>
        <end position="135"/>
    </location>
</feature>
<feature type="signal peptide" evidence="1">
    <location>
        <begin position="1"/>
        <end position="20"/>
    </location>
</feature>
<evidence type="ECO:0000313" key="3">
    <source>
        <dbReference type="EMBL" id="AXH25734.1"/>
    </source>
</evidence>
<dbReference type="InterPro" id="IPR025115">
    <property type="entry name" value="DUF4034"/>
</dbReference>
<dbReference type="OMA" id="ERMANTF"/>
<accession>A0A345JLQ6</accession>
<proteinExistence type="predicted"/>
<evidence type="ECO:0000256" key="1">
    <source>
        <dbReference type="SAM" id="SignalP"/>
    </source>
</evidence>
<name>A0A345JLQ6_SALET</name>
<sequence>MLLKNIVIGALMAIPALASANSLTETRERMAIEQQAIAYTVSQKWDKLDAMFQEYNTGFPTTSGGTHKLVIAWGGIYNLFSVDVSDNGISGVAKEWLKANPKSTGARLLQAMVFDAKAVNLRGEGAASTVDSDIWPKYKKLMIQEKEYLLKNKDIADKDVTWYQEMEMVARNLEDKELLYSTLEEASKKYPAYQNIYIEAMVARLPKWGGSPEEVEKIARMAAEKNKDQSGLSYYAYIWSNAIHYQPELMALLNKRQIVSWDDMLQGWRDRYKQFPSTRTLNNILISSCIARDKDSFVKADKMIQGETERDTWPQGLNYRECQQSFQ</sequence>
<dbReference type="EMBL" id="CP018219">
    <property type="protein sequence ID" value="AXH25734.1"/>
    <property type="molecule type" value="Genomic_DNA"/>
</dbReference>
<evidence type="ECO:0000313" key="4">
    <source>
        <dbReference type="Proteomes" id="UP000253929"/>
    </source>
</evidence>
<reference evidence="3 4" key="1">
    <citation type="submission" date="2016-11" db="EMBL/GenBank/DDBJ databases">
        <title>genome sequence of LSP 389/97, an isolate of the Spanish clone of Salmonella enterica 4,5,12,i:-.</title>
        <authorList>
            <person name="Rodicio M.R."/>
        </authorList>
    </citation>
    <scope>NUCLEOTIDE SEQUENCE [LARGE SCALE GENOMIC DNA]</scope>
    <source>
        <strain evidence="3 4">LSP 389/97</strain>
    </source>
</reference>
<organism evidence="3 4">
    <name type="scientific">Salmonella enterica I</name>
    <dbReference type="NCBI Taxonomy" id="59201"/>
    <lineage>
        <taxon>Bacteria</taxon>
        <taxon>Pseudomonadati</taxon>
        <taxon>Pseudomonadota</taxon>
        <taxon>Gammaproteobacteria</taxon>
        <taxon>Enterobacterales</taxon>
        <taxon>Enterobacteriaceae</taxon>
        <taxon>Salmonella</taxon>
    </lineage>
</organism>
<dbReference type="Proteomes" id="UP000253929">
    <property type="component" value="Chromosome"/>
</dbReference>
<keyword evidence="1" id="KW-0732">Signal</keyword>
<feature type="chain" id="PRO_5020499855" evidence="1">
    <location>
        <begin position="21"/>
        <end position="327"/>
    </location>
</feature>
<gene>
    <name evidence="3" type="ORF">A5895_23065</name>
</gene>
<protein>
    <submittedName>
        <fullName evidence="3">Cytoplasmic protein</fullName>
    </submittedName>
</protein>
<evidence type="ECO:0000259" key="2">
    <source>
        <dbReference type="Pfam" id="PF13226"/>
    </source>
</evidence>
<dbReference type="Pfam" id="PF13226">
    <property type="entry name" value="DUF4034"/>
    <property type="match status" value="1"/>
</dbReference>
<dbReference type="AlphaFoldDB" id="A0A345JLQ6"/>